<proteinExistence type="inferred from homology"/>
<organism evidence="6 7">
    <name type="scientific">Reyranella soli</name>
    <dbReference type="NCBI Taxonomy" id="1230389"/>
    <lineage>
        <taxon>Bacteria</taxon>
        <taxon>Pseudomonadati</taxon>
        <taxon>Pseudomonadota</taxon>
        <taxon>Alphaproteobacteria</taxon>
        <taxon>Hyphomicrobiales</taxon>
        <taxon>Reyranellaceae</taxon>
        <taxon>Reyranella</taxon>
    </lineage>
</organism>
<dbReference type="AlphaFoldDB" id="A0A512NIW1"/>
<dbReference type="InterPro" id="IPR006311">
    <property type="entry name" value="TAT_signal"/>
</dbReference>
<evidence type="ECO:0000256" key="2">
    <source>
        <dbReference type="ARBA" id="ARBA00009023"/>
    </source>
</evidence>
<dbReference type="CDD" id="cd13603">
    <property type="entry name" value="PBP2_TRAP_Siap_TeaA_like"/>
    <property type="match status" value="1"/>
</dbReference>
<evidence type="ECO:0000313" key="6">
    <source>
        <dbReference type="EMBL" id="GEP58855.1"/>
    </source>
</evidence>
<dbReference type="NCBIfam" id="NF037995">
    <property type="entry name" value="TRAP_S1"/>
    <property type="match status" value="1"/>
</dbReference>
<dbReference type="Proteomes" id="UP000321058">
    <property type="component" value="Unassembled WGS sequence"/>
</dbReference>
<dbReference type="InterPro" id="IPR018389">
    <property type="entry name" value="DctP_fam"/>
</dbReference>
<evidence type="ECO:0000256" key="3">
    <source>
        <dbReference type="ARBA" id="ARBA00022448"/>
    </source>
</evidence>
<protein>
    <submittedName>
        <fullName evidence="6">ABC transporter substrate-binding protein</fullName>
    </submittedName>
</protein>
<evidence type="ECO:0000256" key="5">
    <source>
        <dbReference type="SAM" id="SignalP"/>
    </source>
</evidence>
<dbReference type="InterPro" id="IPR038404">
    <property type="entry name" value="TRAP_DctP_sf"/>
</dbReference>
<dbReference type="EMBL" id="BKAJ01000112">
    <property type="protein sequence ID" value="GEP58855.1"/>
    <property type="molecule type" value="Genomic_DNA"/>
</dbReference>
<reference evidence="6 7" key="1">
    <citation type="submission" date="2019-07" db="EMBL/GenBank/DDBJ databases">
        <title>Whole genome shotgun sequence of Reyranella soli NBRC 108950.</title>
        <authorList>
            <person name="Hosoyama A."/>
            <person name="Uohara A."/>
            <person name="Ohji S."/>
            <person name="Ichikawa N."/>
        </authorList>
    </citation>
    <scope>NUCLEOTIDE SEQUENCE [LARGE SCALE GENOMIC DNA]</scope>
    <source>
        <strain evidence="6 7">NBRC 108950</strain>
    </source>
</reference>
<keyword evidence="3" id="KW-0813">Transport</keyword>
<dbReference type="Pfam" id="PF03480">
    <property type="entry name" value="DctP"/>
    <property type="match status" value="1"/>
</dbReference>
<sequence length="338" mass="37255">MKATRRRLLKLANAGLAAPVVALFPLKSRAAEFTFKYGNQVPANHPVTVGFQQAVERIKAETNGRVEISVFANSALGGDTDMLSQLRSGALEFFTSSPLILSSLVSVAAITGLGFAFKDSETAWAAMDGDLGALVRREIRQRNLTPMDKIWDGGFRQITSGTKPIASAADLSGFKIRVPVSPLWTSMFKAFGAAPAAINFSEVYSALQTKVVDGQETPLVSIDTAKLYEVQKFCSLTNHMWDGYLCLANTRAFDRMPKDLQEIVARNINRAALDQRKENLRLNQSLQADLEKKGLVFNKPDIASFRAALAKAKFYAEWHEKFGNEAWHLLEKYSGELS</sequence>
<dbReference type="RefSeq" id="WP_147154244.1">
    <property type="nucleotide sequence ID" value="NZ_BKAJ01000112.1"/>
</dbReference>
<comment type="subcellular location">
    <subcellularLocation>
        <location evidence="1">Cell envelope</location>
    </subcellularLocation>
</comment>
<dbReference type="OrthoDB" id="8204956at2"/>
<gene>
    <name evidence="6" type="ORF">RSO01_60210</name>
</gene>
<comment type="similarity">
    <text evidence="2">Belongs to the bacterial solute-binding protein 7 family.</text>
</comment>
<dbReference type="PROSITE" id="PS51318">
    <property type="entry name" value="TAT"/>
    <property type="match status" value="1"/>
</dbReference>
<keyword evidence="7" id="KW-1185">Reference proteome</keyword>
<dbReference type="InterPro" id="IPR004682">
    <property type="entry name" value="TRAP_DctP"/>
</dbReference>
<feature type="chain" id="PRO_5021789830" evidence="5">
    <location>
        <begin position="31"/>
        <end position="338"/>
    </location>
</feature>
<evidence type="ECO:0000313" key="7">
    <source>
        <dbReference type="Proteomes" id="UP000321058"/>
    </source>
</evidence>
<dbReference type="PIRSF" id="PIRSF006470">
    <property type="entry name" value="DctB"/>
    <property type="match status" value="1"/>
</dbReference>
<name>A0A512NIW1_9HYPH</name>
<feature type="signal peptide" evidence="5">
    <location>
        <begin position="1"/>
        <end position="30"/>
    </location>
</feature>
<dbReference type="GO" id="GO:0030288">
    <property type="term" value="C:outer membrane-bounded periplasmic space"/>
    <property type="evidence" value="ECO:0007669"/>
    <property type="project" value="InterPro"/>
</dbReference>
<evidence type="ECO:0000256" key="1">
    <source>
        <dbReference type="ARBA" id="ARBA00004196"/>
    </source>
</evidence>
<dbReference type="Gene3D" id="3.40.190.170">
    <property type="entry name" value="Bacterial extracellular solute-binding protein, family 7"/>
    <property type="match status" value="1"/>
</dbReference>
<accession>A0A512NIW1</accession>
<dbReference type="PANTHER" id="PTHR33376">
    <property type="match status" value="1"/>
</dbReference>
<comment type="caution">
    <text evidence="6">The sequence shown here is derived from an EMBL/GenBank/DDBJ whole genome shotgun (WGS) entry which is preliminary data.</text>
</comment>
<evidence type="ECO:0000256" key="4">
    <source>
        <dbReference type="ARBA" id="ARBA00022729"/>
    </source>
</evidence>
<dbReference type="GO" id="GO:0055085">
    <property type="term" value="P:transmembrane transport"/>
    <property type="evidence" value="ECO:0007669"/>
    <property type="project" value="InterPro"/>
</dbReference>
<dbReference type="NCBIfam" id="TIGR00787">
    <property type="entry name" value="dctP"/>
    <property type="match status" value="1"/>
</dbReference>
<keyword evidence="4 5" id="KW-0732">Signal</keyword>
<dbReference type="PANTHER" id="PTHR33376:SF4">
    <property type="entry name" value="SIALIC ACID-BINDING PERIPLASMIC PROTEIN SIAP"/>
    <property type="match status" value="1"/>
</dbReference>